<gene>
    <name evidence="1" type="ORF">GURASL_23660</name>
</gene>
<protein>
    <submittedName>
        <fullName evidence="1">Uncharacterized protein</fullName>
    </submittedName>
</protein>
<evidence type="ECO:0000313" key="1">
    <source>
        <dbReference type="EMBL" id="BDV43443.1"/>
    </source>
</evidence>
<reference evidence="1 2" key="1">
    <citation type="submission" date="2022-12" db="EMBL/GenBank/DDBJ databases">
        <title>Polyphasic characterization of Geotalea uranireducens NIT-SL11 newly isolated from a complex of sewage sludge and microbially reduced graphene oxide.</title>
        <authorList>
            <person name="Xie L."/>
            <person name="Yoshida N."/>
            <person name="Meng L."/>
        </authorList>
    </citation>
    <scope>NUCLEOTIDE SEQUENCE [LARGE SCALE GENOMIC DNA]</scope>
    <source>
        <strain evidence="1 2">NIT-SL11</strain>
    </source>
</reference>
<dbReference type="RefSeq" id="WP_281999556.1">
    <property type="nucleotide sequence ID" value="NZ_AP027151.1"/>
</dbReference>
<organism evidence="1 2">
    <name type="scientific">Geotalea uraniireducens</name>
    <dbReference type="NCBI Taxonomy" id="351604"/>
    <lineage>
        <taxon>Bacteria</taxon>
        <taxon>Pseudomonadati</taxon>
        <taxon>Thermodesulfobacteriota</taxon>
        <taxon>Desulfuromonadia</taxon>
        <taxon>Geobacterales</taxon>
        <taxon>Geobacteraceae</taxon>
        <taxon>Geotalea</taxon>
    </lineage>
</organism>
<accession>A0ABM8ELL2</accession>
<name>A0ABM8ELL2_9BACT</name>
<keyword evidence="2" id="KW-1185">Reference proteome</keyword>
<proteinExistence type="predicted"/>
<dbReference type="EMBL" id="AP027151">
    <property type="protein sequence ID" value="BDV43443.1"/>
    <property type="molecule type" value="Genomic_DNA"/>
</dbReference>
<sequence>MLFKNGYIVFVVQNETHLRNFQAIIDDLILKGVPRDIIKYISLDSVTGQSVCNNVSNVDVIGLPIKHPINFYLSGKIRRMLWLIYNYKFIAALGKNIKVLVMGNDGAIQRILLRRVKCQNGFSILLLDGLLFPWQFSFSIKSISRYLKKYLFVLGELLNVDWLLPSHVGHSSVDQIYVMDDYVKKVLTAQVNKEIQTIILPRIRSLVSEYCQCREHSGFNVLYITSAFIWHGEVDLAKKQWMDIVDLSEYAYNHPDVNFRIRVHPRESQDEYLKFAYPPNVNLSFKENLLLDDLSWATVVVTSVSTVAYEAKQLNLPVLIYTKNIDLARNSIFSDDDYYIKSNDISILGLITPDRDVVMHSYENTDGVNVVVDKILEGYFMI</sequence>
<dbReference type="Proteomes" id="UP001317705">
    <property type="component" value="Chromosome"/>
</dbReference>
<evidence type="ECO:0000313" key="2">
    <source>
        <dbReference type="Proteomes" id="UP001317705"/>
    </source>
</evidence>